<dbReference type="AlphaFoldDB" id="A0A640TN96"/>
<feature type="transmembrane region" description="Helical" evidence="7">
    <location>
        <begin position="665"/>
        <end position="687"/>
    </location>
</feature>
<dbReference type="InterPro" id="IPR001279">
    <property type="entry name" value="Metallo-B-lactamas"/>
</dbReference>
<dbReference type="InterPro" id="IPR052159">
    <property type="entry name" value="Competence_DNA_uptake"/>
</dbReference>
<feature type="region of interest" description="Disordered" evidence="6">
    <location>
        <begin position="399"/>
        <end position="419"/>
    </location>
</feature>
<dbReference type="InterPro" id="IPR004477">
    <property type="entry name" value="ComEC_N"/>
</dbReference>
<evidence type="ECO:0000256" key="4">
    <source>
        <dbReference type="ARBA" id="ARBA00022989"/>
    </source>
</evidence>
<gene>
    <name evidence="10" type="ORF">Sliba_51970</name>
</gene>
<evidence type="ECO:0000313" key="11">
    <source>
        <dbReference type="Proteomes" id="UP000429552"/>
    </source>
</evidence>
<feature type="compositionally biased region" description="Pro residues" evidence="6">
    <location>
        <begin position="257"/>
        <end position="272"/>
    </location>
</feature>
<feature type="transmembrane region" description="Helical" evidence="7">
    <location>
        <begin position="113"/>
        <end position="135"/>
    </location>
</feature>
<dbReference type="PANTHER" id="PTHR30619">
    <property type="entry name" value="DNA INTERNALIZATION/COMPETENCE PROTEIN COMEC/REC2"/>
    <property type="match status" value="1"/>
</dbReference>
<comment type="subcellular location">
    <subcellularLocation>
        <location evidence="1">Cell membrane</location>
        <topology evidence="1">Multi-pass membrane protein</topology>
    </subcellularLocation>
</comment>
<feature type="transmembrane region" description="Helical" evidence="7">
    <location>
        <begin position="53"/>
        <end position="72"/>
    </location>
</feature>
<dbReference type="Gene3D" id="3.60.15.10">
    <property type="entry name" value="Ribonuclease Z/Hydroxyacylglutathione hydrolase-like"/>
    <property type="match status" value="1"/>
</dbReference>
<evidence type="ECO:0000256" key="1">
    <source>
        <dbReference type="ARBA" id="ARBA00004651"/>
    </source>
</evidence>
<name>A0A640TN96_STRNI</name>
<feature type="transmembrane region" description="Helical" evidence="7">
    <location>
        <begin position="755"/>
        <end position="774"/>
    </location>
</feature>
<feature type="region of interest" description="Disordered" evidence="6">
    <location>
        <begin position="935"/>
        <end position="1030"/>
    </location>
</feature>
<keyword evidence="2" id="KW-1003">Cell membrane</keyword>
<dbReference type="NCBIfam" id="TIGR00360">
    <property type="entry name" value="ComEC_N-term"/>
    <property type="match status" value="1"/>
</dbReference>
<keyword evidence="5 7" id="KW-0472">Membrane</keyword>
<sequence>MTSPRATVHATAASPHGASDPHQEGPADLRLVAPALAAWAAAAIGLGAPGGGVAVACGVAVALAVVALWVAVVRRRAEREPGAEEQPGVAPRADAGRRGAESPGRRSPRLRSAGAFVALAAVLLCAAAGAASAALHASDLRRGPLPALAEQYARVTVELEVTGDPRLTRPKVRGSQRTPPVLVFTADAVRVTAPDGEVTAVRTPTLVVVQQPGGGRGAGGGHDRAEGSGGPQKAGAGSRISAGLPQNRGAAGQEPSAAPPGPPGVPPPPAAAPPGSTGVPPAPGAAPVASVSAAHGSPAALQPAVAGPRGSLAGPMFSLTARSATAPPNAVTSPYGSSAAPLNAVTSPYGSSAVPLYAVTGSHVPVAAPQTSVTAGSPAAPPYAVTGPQGWSAAPQIAAATPRSSVAGPPPSGAEGRADARGGIASAWRGLLPSTRIRVAARAVPPLASGDQVAAVLRVTAEAPPVKVGAPDALQRLAGSLRAGLREASDGLRPDARALLPGLVVGDTSRVPPDLDDAFRATDLTHLLAVSGSNLTIVLALLIGPPHLASRAERRGLAPRLGLSLRGTAVIGGALALAFVVVCRPDPSVLRAAACGLITLLAIGTGRRRSLLPALAAAVLLLVLYDPWLARSYGFLLSVLATGALLLLAPRWSAALQRRRVPPRLAEVIAAAAAAQAVCAPVVAVLAARVGLVAVPCNLLAELAVAPATVLGFAALAAAAVVPPVAQALAWCAGWPAEWIAGVARTGAALPGAEFAWPGGWAGGLVLAAAMVVLVPVGRRVLRRPWLCVLCALAVILAVCRPAPFTRVLTGWPPPGWRAVVCDVGQGDGLVLAAGDGTALVVDTGPEPHAMDRCLTDLGIRRIPLLVLTHFHADHVDGLPGALRGRSVGAIETTSLQEPPGQAQFVRNTAAAARVPIVRATPGERRHLGPLTWEVLWPPTPPALPGPSDPIGPRDSTNPTEPHGSTKATDLRGSASATEPHGSTDLYDPTGFAYSHRQEPGPGGPYDSGSSGSPGSPSGTDPLDGPNDASVTLLVRTGGLTILLLGDLEPPAQRGLFAAHPELGGVDVLKVAHHGSAYQDPPLIHRLAPRLALISCGADNPYGHPAPRTIAALRAQGARVLRTDTDGAIAILGTEAGLSATVTGHRVKVRLADAPRTRARTHPGARRAEVRTAGNRRSRSRTRPVDNRQPSRPRRQPSRLRHQPRCRPRRQLGHRRRRRTTRSMRRCLSRPRCPPGRRRSGSNGRTDGGEPLNQDL</sequence>
<reference evidence="10 11" key="1">
    <citation type="submission" date="2019-12" db="EMBL/GenBank/DDBJ databases">
        <title>Whole genome shotgun sequence of Streptomyces libani subsp. libani NBRC 13452.</title>
        <authorList>
            <person name="Ichikawa N."/>
            <person name="Kimura A."/>
            <person name="Kitahashi Y."/>
            <person name="Komaki H."/>
            <person name="Tamura T."/>
        </authorList>
    </citation>
    <scope>NUCLEOTIDE SEQUENCE [LARGE SCALE GENOMIC DNA]</scope>
    <source>
        <strain evidence="10 11">NBRC 13452</strain>
    </source>
</reference>
<feature type="transmembrane region" description="Helical" evidence="7">
    <location>
        <begin position="635"/>
        <end position="653"/>
    </location>
</feature>
<feature type="transmembrane region" description="Helical" evidence="7">
    <location>
        <begin position="611"/>
        <end position="629"/>
    </location>
</feature>
<feature type="transmembrane region" description="Helical" evidence="7">
    <location>
        <begin position="588"/>
        <end position="604"/>
    </location>
</feature>
<dbReference type="PANTHER" id="PTHR30619:SF1">
    <property type="entry name" value="RECOMBINATION PROTEIN 2"/>
    <property type="match status" value="1"/>
</dbReference>
<feature type="transmembrane region" description="Helical" evidence="7">
    <location>
        <begin position="699"/>
        <end position="721"/>
    </location>
</feature>
<keyword evidence="3 7" id="KW-0812">Transmembrane</keyword>
<comment type="caution">
    <text evidence="10">The sequence shown here is derived from an EMBL/GenBank/DDBJ whole genome shotgun (WGS) entry which is preliminary data.</text>
</comment>
<accession>A0A640TN96</accession>
<dbReference type="InterPro" id="IPR036866">
    <property type="entry name" value="RibonucZ/Hydroxyglut_hydro"/>
</dbReference>
<dbReference type="RefSeq" id="WP_403545808.1">
    <property type="nucleotide sequence ID" value="NZ_CP114202.1"/>
</dbReference>
<feature type="transmembrane region" description="Helical" evidence="7">
    <location>
        <begin position="728"/>
        <end position="749"/>
    </location>
</feature>
<evidence type="ECO:0000256" key="7">
    <source>
        <dbReference type="SAM" id="Phobius"/>
    </source>
</evidence>
<feature type="domain" description="Metallo-beta-lactamase" evidence="8">
    <location>
        <begin position="830"/>
        <end position="943"/>
    </location>
</feature>
<feature type="compositionally biased region" description="Basic and acidic residues" evidence="6">
    <location>
        <begin position="94"/>
        <end position="104"/>
    </location>
</feature>
<evidence type="ECO:0000256" key="2">
    <source>
        <dbReference type="ARBA" id="ARBA00022475"/>
    </source>
</evidence>
<evidence type="ECO:0000256" key="6">
    <source>
        <dbReference type="SAM" id="MobiDB-lite"/>
    </source>
</evidence>
<feature type="compositionally biased region" description="Basic residues" evidence="6">
    <location>
        <begin position="1191"/>
        <end position="1240"/>
    </location>
</feature>
<feature type="compositionally biased region" description="Low complexity" evidence="6">
    <location>
        <begin position="273"/>
        <end position="290"/>
    </location>
</feature>
<feature type="compositionally biased region" description="Low complexity" evidence="6">
    <location>
        <begin position="1005"/>
        <end position="1030"/>
    </location>
</feature>
<dbReference type="Pfam" id="PF00753">
    <property type="entry name" value="Lactamase_B"/>
    <property type="match status" value="1"/>
</dbReference>
<feature type="transmembrane region" description="Helical" evidence="7">
    <location>
        <begin position="524"/>
        <end position="543"/>
    </location>
</feature>
<proteinExistence type="predicted"/>
<dbReference type="SUPFAM" id="SSF56281">
    <property type="entry name" value="Metallo-hydrolase/oxidoreductase"/>
    <property type="match status" value="1"/>
</dbReference>
<evidence type="ECO:0000256" key="5">
    <source>
        <dbReference type="ARBA" id="ARBA00023136"/>
    </source>
</evidence>
<feature type="transmembrane region" description="Helical" evidence="7">
    <location>
        <begin position="786"/>
        <end position="805"/>
    </location>
</feature>
<protein>
    <recommendedName>
        <fullName evidence="12">Metallo-beta-lactamase domain-containing protein</fullName>
    </recommendedName>
</protein>
<feature type="region of interest" description="Disordered" evidence="6">
    <location>
        <begin position="205"/>
        <end position="290"/>
    </location>
</feature>
<evidence type="ECO:0000256" key="3">
    <source>
        <dbReference type="ARBA" id="ARBA00022692"/>
    </source>
</evidence>
<dbReference type="Pfam" id="PF03772">
    <property type="entry name" value="Competence"/>
    <property type="match status" value="1"/>
</dbReference>
<organism evidence="10 11">
    <name type="scientific">Streptomyces nigrescens</name>
    <dbReference type="NCBI Taxonomy" id="1920"/>
    <lineage>
        <taxon>Bacteria</taxon>
        <taxon>Bacillati</taxon>
        <taxon>Actinomycetota</taxon>
        <taxon>Actinomycetes</taxon>
        <taxon>Kitasatosporales</taxon>
        <taxon>Streptomycetaceae</taxon>
        <taxon>Streptomyces</taxon>
    </lineage>
</organism>
<feature type="region of interest" description="Disordered" evidence="6">
    <location>
        <begin position="1"/>
        <end position="26"/>
    </location>
</feature>
<feature type="transmembrane region" description="Helical" evidence="7">
    <location>
        <begin position="563"/>
        <end position="582"/>
    </location>
</feature>
<feature type="domain" description="ComEC/Rec2-related protein" evidence="9">
    <location>
        <begin position="503"/>
        <end position="775"/>
    </location>
</feature>
<dbReference type="GO" id="GO:0005886">
    <property type="term" value="C:plasma membrane"/>
    <property type="evidence" value="ECO:0007669"/>
    <property type="project" value="UniProtKB-SubCell"/>
</dbReference>
<evidence type="ECO:0000313" key="10">
    <source>
        <dbReference type="EMBL" id="GFE24744.1"/>
    </source>
</evidence>
<dbReference type="Proteomes" id="UP000429552">
    <property type="component" value="Unassembled WGS sequence"/>
</dbReference>
<dbReference type="EMBL" id="BLIP01000001">
    <property type="protein sequence ID" value="GFE24744.1"/>
    <property type="molecule type" value="Genomic_DNA"/>
</dbReference>
<evidence type="ECO:0008006" key="12">
    <source>
        <dbReference type="Google" id="ProtNLM"/>
    </source>
</evidence>
<feature type="region of interest" description="Disordered" evidence="6">
    <location>
        <begin position="1153"/>
        <end position="1256"/>
    </location>
</feature>
<keyword evidence="4 7" id="KW-1133">Transmembrane helix</keyword>
<feature type="region of interest" description="Disordered" evidence="6">
    <location>
        <begin position="77"/>
        <end position="108"/>
    </location>
</feature>
<evidence type="ECO:0000259" key="8">
    <source>
        <dbReference type="Pfam" id="PF00753"/>
    </source>
</evidence>
<evidence type="ECO:0000259" key="9">
    <source>
        <dbReference type="Pfam" id="PF03772"/>
    </source>
</evidence>
<feature type="compositionally biased region" description="Pro residues" evidence="6">
    <location>
        <begin position="938"/>
        <end position="950"/>
    </location>
</feature>